<evidence type="ECO:0000313" key="1">
    <source>
        <dbReference type="EnsemblMetazoa" id="AEPI003688-PA"/>
    </source>
</evidence>
<evidence type="ECO:0000313" key="2">
    <source>
        <dbReference type="Proteomes" id="UP000075885"/>
    </source>
</evidence>
<dbReference type="PANTHER" id="PTHR33053">
    <property type="entry name" value="PROTEIN, PUTATIVE-RELATED"/>
    <property type="match status" value="1"/>
</dbReference>
<organism evidence="1 2">
    <name type="scientific">Anopheles epiroticus</name>
    <dbReference type="NCBI Taxonomy" id="199890"/>
    <lineage>
        <taxon>Eukaryota</taxon>
        <taxon>Metazoa</taxon>
        <taxon>Ecdysozoa</taxon>
        <taxon>Arthropoda</taxon>
        <taxon>Hexapoda</taxon>
        <taxon>Insecta</taxon>
        <taxon>Pterygota</taxon>
        <taxon>Neoptera</taxon>
        <taxon>Endopterygota</taxon>
        <taxon>Diptera</taxon>
        <taxon>Nematocera</taxon>
        <taxon>Culicoidea</taxon>
        <taxon>Culicidae</taxon>
        <taxon>Anophelinae</taxon>
        <taxon>Anopheles</taxon>
    </lineage>
</organism>
<dbReference type="EnsemblMetazoa" id="AEPI003688-RA">
    <property type="protein sequence ID" value="AEPI003688-PA"/>
    <property type="gene ID" value="AEPI003688"/>
</dbReference>
<protein>
    <recommendedName>
        <fullName evidence="3">Transposase domain-containing protein</fullName>
    </recommendedName>
</protein>
<dbReference type="STRING" id="199890.A0A182P9T4"/>
<dbReference type="Proteomes" id="UP000075885">
    <property type="component" value="Unassembled WGS sequence"/>
</dbReference>
<proteinExistence type="predicted"/>
<keyword evidence="2" id="KW-1185">Reference proteome</keyword>
<dbReference type="AlphaFoldDB" id="A0A182P9T4"/>
<reference evidence="2" key="1">
    <citation type="submission" date="2013-03" db="EMBL/GenBank/DDBJ databases">
        <title>The Genome Sequence of Anopheles epiroticus epiroticus2.</title>
        <authorList>
            <consortium name="The Broad Institute Genomics Platform"/>
            <person name="Neafsey D.E."/>
            <person name="Howell P."/>
            <person name="Walker B."/>
            <person name="Young S.K."/>
            <person name="Zeng Q."/>
            <person name="Gargeya S."/>
            <person name="Fitzgerald M."/>
            <person name="Haas B."/>
            <person name="Abouelleil A."/>
            <person name="Allen A.W."/>
            <person name="Alvarado L."/>
            <person name="Arachchi H.M."/>
            <person name="Berlin A.M."/>
            <person name="Chapman S.B."/>
            <person name="Gainer-Dewar J."/>
            <person name="Goldberg J."/>
            <person name="Griggs A."/>
            <person name="Gujja S."/>
            <person name="Hansen M."/>
            <person name="Howarth C."/>
            <person name="Imamovic A."/>
            <person name="Ireland A."/>
            <person name="Larimer J."/>
            <person name="McCowan C."/>
            <person name="Murphy C."/>
            <person name="Pearson M."/>
            <person name="Poon T.W."/>
            <person name="Priest M."/>
            <person name="Roberts A."/>
            <person name="Saif S."/>
            <person name="Shea T."/>
            <person name="Sisk P."/>
            <person name="Sykes S."/>
            <person name="Wortman J."/>
            <person name="Nusbaum C."/>
            <person name="Birren B."/>
        </authorList>
    </citation>
    <scope>NUCLEOTIDE SEQUENCE [LARGE SCALE GENOMIC DNA]</scope>
    <source>
        <strain evidence="2">Epiroticus2</strain>
    </source>
</reference>
<name>A0A182P9T4_9DIPT</name>
<dbReference type="PANTHER" id="PTHR33053:SF9">
    <property type="entry name" value="AGAP000105-PA"/>
    <property type="match status" value="1"/>
</dbReference>
<reference evidence="1" key="2">
    <citation type="submission" date="2020-05" db="UniProtKB">
        <authorList>
            <consortium name="EnsemblMetazoa"/>
        </authorList>
    </citation>
    <scope>IDENTIFICATION</scope>
    <source>
        <strain evidence="1">Epiroticus2</strain>
    </source>
</reference>
<sequence length="725" mass="81273">MATSRDKRSGMVYRARDRLMNKRSLEWDWEQAHASHSQSPLTDNRACNTLGADSPMVLADDLPNIDVSIAPSIYESEEEAAMHSGSDTAAFIDDDNCFDEGPMIDRPFGDTSFEDGLRLWALKTGQTHEALRSLLALARQHLPQYKLPRDPRTFLSTPVSKSTVTDLSTIDGGRLWYGGIERCLKQYYRYVKPSADGFSVDFFVDGLPLYNSSRTQFWPILMKVFNVPGIPVMTVAIFHGESKPHSVEQFLRPFVTELNNLQFKGLHIGNDVYWVGLRSIIADAPARAFIKGVKSHGAYEGCQKCTTVADREGSRMFFRYRECREPRTHAKFVTHEYPAHIIYRSPLVDLTNCDVVQDIVSAERMHLVDKGVMHKCLNIWINGHCEVSGKLTKQQQHEVSVHLNNLKLPSDFKRKLRNLHYVAMWKASELKMFLQYAGFVVLKGKIGEQMYQHFMLFFVAMTFLSTSHHEAKWQYAASLLEQYVRDFGVVYNPCLISSNVHNLLHVYEDVVRFGDINTISAYPFEAKLHDIKKLVRSGRNSLAQAVNRLAELEVIDVAQNTNLCDEGNVPTICNIGQDIVVKVRVGFILRQNFRDQWFMTNDGTVVKFKTATKEQNGLVIQGQIFVKQTSAFSQPCPSAEAFIFLASLKDLCHDLIHFLGSTVMSKTLAISEDDVCGAMAEESSEATAEAAMGTVIGAAMGAVDEVVILGATNGSAMGAAETLLC</sequence>
<dbReference type="VEuPathDB" id="VectorBase:AEPI003688"/>
<accession>A0A182P9T4</accession>
<evidence type="ECO:0008006" key="3">
    <source>
        <dbReference type="Google" id="ProtNLM"/>
    </source>
</evidence>